<evidence type="ECO:0000313" key="2">
    <source>
        <dbReference type="EMBL" id="ABQ05717.1"/>
    </source>
</evidence>
<dbReference type="HOGENOM" id="CLU_032110_0_0_10"/>
<evidence type="ECO:0000313" key="3">
    <source>
        <dbReference type="Proteomes" id="UP000006694"/>
    </source>
</evidence>
<evidence type="ECO:0000259" key="1">
    <source>
        <dbReference type="Pfam" id="PF03235"/>
    </source>
</evidence>
<accession>A5FGF9</accession>
<dbReference type="eggNOG" id="COG1479">
    <property type="taxonomic scope" value="Bacteria"/>
</dbReference>
<dbReference type="GeneID" id="31765602"/>
<feature type="domain" description="GmrSD restriction endonucleases N-terminal" evidence="1">
    <location>
        <begin position="28"/>
        <end position="235"/>
    </location>
</feature>
<dbReference type="InterPro" id="IPR004919">
    <property type="entry name" value="GmrSD_N"/>
</dbReference>
<organism evidence="2 3">
    <name type="scientific">Flavobacterium johnsoniae (strain ATCC 17061 / DSM 2064 / JCM 8514 / BCRC 14874 / CCUG 350202 / NBRC 14942 / NCIMB 11054 / UW101)</name>
    <name type="common">Cytophaga johnsonae</name>
    <dbReference type="NCBI Taxonomy" id="376686"/>
    <lineage>
        <taxon>Bacteria</taxon>
        <taxon>Pseudomonadati</taxon>
        <taxon>Bacteroidota</taxon>
        <taxon>Flavobacteriia</taxon>
        <taxon>Flavobacteriales</taxon>
        <taxon>Flavobacteriaceae</taxon>
        <taxon>Flavobacterium</taxon>
    </lineage>
</organism>
<keyword evidence="3" id="KW-1185">Reference proteome</keyword>
<dbReference type="STRING" id="376686.Fjoh_2694"/>
<gene>
    <name evidence="2" type="ordered locus">Fjoh_2694</name>
</gene>
<dbReference type="KEGG" id="fjo:Fjoh_2694"/>
<reference evidence="2 3" key="1">
    <citation type="journal article" date="2009" name="Appl. Environ. Microbiol.">
        <title>Novel features of the polysaccharide-digesting gliding bacterium Flavobacterium johnsoniae as revealed by genome sequence analysis.</title>
        <authorList>
            <person name="McBride M.J."/>
            <person name="Xie G."/>
            <person name="Martens E.C."/>
            <person name="Lapidus A."/>
            <person name="Henrissat B."/>
            <person name="Rhodes R.G."/>
            <person name="Goltsman E."/>
            <person name="Wang W."/>
            <person name="Xu J."/>
            <person name="Hunnicutt D.W."/>
            <person name="Staroscik A.M."/>
            <person name="Hoover T.R."/>
            <person name="Cheng Y.Q."/>
            <person name="Stein J.L."/>
        </authorList>
    </citation>
    <scope>NUCLEOTIDE SEQUENCE [LARGE SCALE GENOMIC DNA]</scope>
    <source>
        <strain evidence="3">ATCC 17061 / DSM 2064 / JCM 8514 / BCRC 14874 / CCUG 350202 / NBRC 14942 / NCIMB 11054 / UW101</strain>
    </source>
</reference>
<dbReference type="RefSeq" id="WP_012024756.1">
    <property type="nucleotide sequence ID" value="NC_009441.1"/>
</dbReference>
<dbReference type="AlphaFoldDB" id="A5FGF9"/>
<dbReference type="PANTHER" id="PTHR35149:SF2">
    <property type="entry name" value="DUF262 DOMAIN-CONTAINING PROTEIN"/>
    <property type="match status" value="1"/>
</dbReference>
<sequence length="601" mass="71598">MEEIKNDSLNNRISNTKESLKFIYQLEGLTFTIDKYQRGYRWGIREIHSLLNDIITFNSSKESFYCLQPLVLKKKEETIYELIDGQQRSTTIYLILKYLLNSDFFNLKYETRGNKDGVNRFLGQLNNYNILDFIEISEEQLDREISDYWKKNFINTYGITDSVDNFYFFKAYCIIKRWFCIAEERKEVVHRNLLYRTKVIWYTEKSTTDNATNTFINFNDGKINLDQAELIKGLYVLELNSISDATRKAYEENQFADEWNAIEHHLKIPSFWSFINSEKDNREIANKITLLLQLEKGKGKKTEDLFYTYREYEKAFNSDKKPEWRNLSSLYSQLEEWFNNRETYHLLGALVHLTNKSVHDIIVKYKEKSNKEELNNYLRQILVEEFFQDEKSFKSKYNPDEIKYGKYSVFQILLIYNIAVAQLTDKYYKFPFDLFKKVKLWNIEHIYAKNSKGFENLDDLNDWYNELQEITQDLELNAEYLKLWAEIDLSDLAKTNTVVKNIESQLLEIFDKDSISNLCLLDNLTNIRVGNKVFRKKREMVLGINNLIDDGAYIPLATKMVFQKAMTPSDKITMNYWNTMDREAYVEDIKNKIKQFLGVPL</sequence>
<proteinExistence type="predicted"/>
<dbReference type="EMBL" id="CP000685">
    <property type="protein sequence ID" value="ABQ05717.1"/>
    <property type="molecule type" value="Genomic_DNA"/>
</dbReference>
<dbReference type="Proteomes" id="UP000006694">
    <property type="component" value="Chromosome"/>
</dbReference>
<name>A5FGF9_FLAJ1</name>
<dbReference type="Pfam" id="PF03235">
    <property type="entry name" value="GmrSD_N"/>
    <property type="match status" value="1"/>
</dbReference>
<dbReference type="PANTHER" id="PTHR35149">
    <property type="entry name" value="SLL5132 PROTEIN"/>
    <property type="match status" value="1"/>
</dbReference>
<protein>
    <recommendedName>
        <fullName evidence="1">GmrSD restriction endonucleases N-terminal domain-containing protein</fullName>
    </recommendedName>
</protein>